<evidence type="ECO:0000256" key="4">
    <source>
        <dbReference type="ARBA" id="ARBA00011990"/>
    </source>
</evidence>
<evidence type="ECO:0000313" key="9">
    <source>
        <dbReference type="EMBL" id="PXW51854.1"/>
    </source>
</evidence>
<organism evidence="9 10">
    <name type="scientific">Chelatococcus asaccharovorans</name>
    <dbReference type="NCBI Taxonomy" id="28210"/>
    <lineage>
        <taxon>Bacteria</taxon>
        <taxon>Pseudomonadati</taxon>
        <taxon>Pseudomonadota</taxon>
        <taxon>Alphaproteobacteria</taxon>
        <taxon>Hyphomicrobiales</taxon>
        <taxon>Chelatococcaceae</taxon>
        <taxon>Chelatococcus</taxon>
    </lineage>
</organism>
<comment type="similarity">
    <text evidence="3 7">Belongs to the NAD(P)-dependent epimerase/dehydratase family. dTDP-glucose dehydratase subfamily.</text>
</comment>
<dbReference type="RefSeq" id="WP_110378170.1">
    <property type="nucleotide sequence ID" value="NZ_JAHBRY010000001.1"/>
</dbReference>
<dbReference type="PANTHER" id="PTHR43000">
    <property type="entry name" value="DTDP-D-GLUCOSE 4,6-DEHYDRATASE-RELATED"/>
    <property type="match status" value="1"/>
</dbReference>
<dbReference type="InterPro" id="IPR036291">
    <property type="entry name" value="NAD(P)-bd_dom_sf"/>
</dbReference>
<feature type="domain" description="NAD(P)-binding" evidence="8">
    <location>
        <begin position="4"/>
        <end position="322"/>
    </location>
</feature>
<dbReference type="OrthoDB" id="9801785at2"/>
<keyword evidence="6 7" id="KW-0456">Lyase</keyword>
<evidence type="ECO:0000313" key="10">
    <source>
        <dbReference type="Proteomes" id="UP000248021"/>
    </source>
</evidence>
<name>A0A2V3TTN5_9HYPH</name>
<dbReference type="NCBIfam" id="TIGR01181">
    <property type="entry name" value="dTDP_gluc_dehyt"/>
    <property type="match status" value="1"/>
</dbReference>
<dbReference type="SUPFAM" id="SSF51735">
    <property type="entry name" value="NAD(P)-binding Rossmann-fold domains"/>
    <property type="match status" value="1"/>
</dbReference>
<dbReference type="GO" id="GO:0008460">
    <property type="term" value="F:dTDP-glucose 4,6-dehydratase activity"/>
    <property type="evidence" value="ECO:0007669"/>
    <property type="project" value="UniProtKB-EC"/>
</dbReference>
<dbReference type="InterPro" id="IPR005888">
    <property type="entry name" value="dTDP_Gluc_deHydtase"/>
</dbReference>
<dbReference type="Proteomes" id="UP000248021">
    <property type="component" value="Unassembled WGS sequence"/>
</dbReference>
<comment type="catalytic activity">
    <reaction evidence="1 7">
        <text>dTDP-alpha-D-glucose = dTDP-4-dehydro-6-deoxy-alpha-D-glucose + H2O</text>
        <dbReference type="Rhea" id="RHEA:17221"/>
        <dbReference type="ChEBI" id="CHEBI:15377"/>
        <dbReference type="ChEBI" id="CHEBI:57477"/>
        <dbReference type="ChEBI" id="CHEBI:57649"/>
        <dbReference type="EC" id="4.2.1.46"/>
    </reaction>
</comment>
<evidence type="ECO:0000256" key="7">
    <source>
        <dbReference type="RuleBase" id="RU004473"/>
    </source>
</evidence>
<accession>A0A2V3TTN5</accession>
<dbReference type="CDD" id="cd05246">
    <property type="entry name" value="dTDP_GD_SDR_e"/>
    <property type="match status" value="1"/>
</dbReference>
<sequence length="362" mass="39718">MRILVTGGAGFIGSALVRYLVLERGAHVLVVDKLTYAGNRASLHLCEGKPGFAFLQADIADGARMEAAFKAFGPDAVMHLAAESHVDRSILGAAPFIETNIVGTFTLLEAARAYHDGLAGAAKEAFRFLHVSTDEVFGSLGDTGAFSEVTPYDPRSPYSASKAASDHLVRAWHATYGLPAIVTNCSNNYGPYHFPEKLIPLIILNALESKALPVYGDGRHIRDWLFVEDHVRALVAVLERGRVGETYAVGGRSERRNLAVVETVCDILDELVPDASGARRRLITFVADRPGHDRRYAIDAAKIERELGWRPRESFESGIAQTVKWYLDNEWWWRPLRQGVYGGERLGLFPDASSSQAPERAG</sequence>
<dbReference type="Gene3D" id="3.90.25.10">
    <property type="entry name" value="UDP-galactose 4-epimerase, domain 1"/>
    <property type="match status" value="1"/>
</dbReference>
<evidence type="ECO:0000256" key="6">
    <source>
        <dbReference type="ARBA" id="ARBA00023239"/>
    </source>
</evidence>
<dbReference type="EC" id="4.2.1.46" evidence="4 7"/>
<dbReference type="Gene3D" id="3.40.50.720">
    <property type="entry name" value="NAD(P)-binding Rossmann-like Domain"/>
    <property type="match status" value="1"/>
</dbReference>
<evidence type="ECO:0000256" key="3">
    <source>
        <dbReference type="ARBA" id="ARBA00008178"/>
    </source>
</evidence>
<comment type="caution">
    <text evidence="9">The sequence shown here is derived from an EMBL/GenBank/DDBJ whole genome shotgun (WGS) entry which is preliminary data.</text>
</comment>
<dbReference type="InterPro" id="IPR016040">
    <property type="entry name" value="NAD(P)-bd_dom"/>
</dbReference>
<evidence type="ECO:0000256" key="1">
    <source>
        <dbReference type="ARBA" id="ARBA00001539"/>
    </source>
</evidence>
<dbReference type="GO" id="GO:0009225">
    <property type="term" value="P:nucleotide-sugar metabolic process"/>
    <property type="evidence" value="ECO:0007669"/>
    <property type="project" value="InterPro"/>
</dbReference>
<evidence type="ECO:0000259" key="8">
    <source>
        <dbReference type="Pfam" id="PF16363"/>
    </source>
</evidence>
<proteinExistence type="inferred from homology"/>
<dbReference type="AlphaFoldDB" id="A0A2V3TTN5"/>
<keyword evidence="5" id="KW-0520">NAD</keyword>
<dbReference type="EMBL" id="QJJK01000018">
    <property type="protein sequence ID" value="PXW51854.1"/>
    <property type="molecule type" value="Genomic_DNA"/>
</dbReference>
<gene>
    <name evidence="9" type="ORF">C7450_1189</name>
</gene>
<evidence type="ECO:0000256" key="2">
    <source>
        <dbReference type="ARBA" id="ARBA00001911"/>
    </source>
</evidence>
<keyword evidence="10" id="KW-1185">Reference proteome</keyword>
<reference evidence="9 10" key="1">
    <citation type="submission" date="2018-05" db="EMBL/GenBank/DDBJ databases">
        <title>Genomic Encyclopedia of Type Strains, Phase IV (KMG-IV): sequencing the most valuable type-strain genomes for metagenomic binning, comparative biology and taxonomic classification.</title>
        <authorList>
            <person name="Goeker M."/>
        </authorList>
    </citation>
    <scope>NUCLEOTIDE SEQUENCE [LARGE SCALE GENOMIC DNA]</scope>
    <source>
        <strain evidence="9 10">DSM 6462</strain>
    </source>
</reference>
<protein>
    <recommendedName>
        <fullName evidence="4 7">dTDP-glucose 4,6-dehydratase</fullName>
        <ecNumber evidence="4 7">4.2.1.46</ecNumber>
    </recommendedName>
</protein>
<dbReference type="Pfam" id="PF16363">
    <property type="entry name" value="GDP_Man_Dehyd"/>
    <property type="match status" value="1"/>
</dbReference>
<comment type="cofactor">
    <cofactor evidence="2 7">
        <name>NAD(+)</name>
        <dbReference type="ChEBI" id="CHEBI:57540"/>
    </cofactor>
</comment>
<evidence type="ECO:0000256" key="5">
    <source>
        <dbReference type="ARBA" id="ARBA00023027"/>
    </source>
</evidence>